<dbReference type="GO" id="GO:0035251">
    <property type="term" value="F:UDP-glucosyltransferase activity"/>
    <property type="evidence" value="ECO:0007669"/>
    <property type="project" value="TreeGrafter"/>
</dbReference>
<evidence type="ECO:0000256" key="1">
    <source>
        <dbReference type="ARBA" id="ARBA00009995"/>
    </source>
</evidence>
<accession>A0AAQ3Q961</accession>
<gene>
    <name evidence="3" type="ORF">Cni_G08953</name>
</gene>
<keyword evidence="4" id="KW-1185">Reference proteome</keyword>
<evidence type="ECO:0000313" key="3">
    <source>
        <dbReference type="EMBL" id="WOL00240.1"/>
    </source>
</evidence>
<protein>
    <submittedName>
        <fullName evidence="3">Uncharacterized protein</fullName>
    </submittedName>
</protein>
<dbReference type="PANTHER" id="PTHR48047:SF45">
    <property type="entry name" value="SCOPOLETIN GLUCOSYLTRANSFERASE-LIKE"/>
    <property type="match status" value="1"/>
</dbReference>
<dbReference type="EMBL" id="CP136892">
    <property type="protein sequence ID" value="WOL00240.1"/>
    <property type="molecule type" value="Genomic_DNA"/>
</dbReference>
<dbReference type="SUPFAM" id="SSF53756">
    <property type="entry name" value="UDP-Glycosyltransferase/glycogen phosphorylase"/>
    <property type="match status" value="1"/>
</dbReference>
<dbReference type="Proteomes" id="UP001327560">
    <property type="component" value="Chromosome 3"/>
</dbReference>
<organism evidence="3 4">
    <name type="scientific">Canna indica</name>
    <name type="common">Indian-shot</name>
    <dbReference type="NCBI Taxonomy" id="4628"/>
    <lineage>
        <taxon>Eukaryota</taxon>
        <taxon>Viridiplantae</taxon>
        <taxon>Streptophyta</taxon>
        <taxon>Embryophyta</taxon>
        <taxon>Tracheophyta</taxon>
        <taxon>Spermatophyta</taxon>
        <taxon>Magnoliopsida</taxon>
        <taxon>Liliopsida</taxon>
        <taxon>Zingiberales</taxon>
        <taxon>Cannaceae</taxon>
        <taxon>Canna</taxon>
    </lineage>
</organism>
<sequence>MLRSQKPNIGDTPWMLDFFIQVILVVQKSDVVVMNSFYELEPNYTYHYWSVTGRRAWHVRPVSLCNKDALEKSDKGDKTSIDLDKCMSWLDSKESGSVIFVCFRSISQFSVA</sequence>
<dbReference type="PANTHER" id="PTHR48047">
    <property type="entry name" value="GLYCOSYLTRANSFERASE"/>
    <property type="match status" value="1"/>
</dbReference>
<keyword evidence="2" id="KW-0808">Transferase</keyword>
<keyword evidence="2" id="KW-0328">Glycosyltransferase</keyword>
<evidence type="ECO:0000256" key="2">
    <source>
        <dbReference type="ARBA" id="ARBA00022676"/>
    </source>
</evidence>
<evidence type="ECO:0000313" key="4">
    <source>
        <dbReference type="Proteomes" id="UP001327560"/>
    </source>
</evidence>
<dbReference type="Gene3D" id="3.40.50.2000">
    <property type="entry name" value="Glycogen Phosphorylase B"/>
    <property type="match status" value="1"/>
</dbReference>
<name>A0AAQ3Q961_9LILI</name>
<comment type="similarity">
    <text evidence="1">Belongs to the UDP-glycosyltransferase family.</text>
</comment>
<dbReference type="AlphaFoldDB" id="A0AAQ3Q961"/>
<proteinExistence type="inferred from homology"/>
<reference evidence="3 4" key="1">
    <citation type="submission" date="2023-10" db="EMBL/GenBank/DDBJ databases">
        <title>Chromosome-scale genome assembly provides insights into flower coloration mechanisms of Canna indica.</title>
        <authorList>
            <person name="Li C."/>
        </authorList>
    </citation>
    <scope>NUCLEOTIDE SEQUENCE [LARGE SCALE GENOMIC DNA]</scope>
    <source>
        <tissue evidence="3">Flower</tissue>
    </source>
</reference>